<evidence type="ECO:0000313" key="7">
    <source>
        <dbReference type="Proteomes" id="UP000214739"/>
    </source>
</evidence>
<dbReference type="GO" id="GO:0003677">
    <property type="term" value="F:DNA binding"/>
    <property type="evidence" value="ECO:0007669"/>
    <property type="project" value="UniProtKB-KW"/>
</dbReference>
<dbReference type="AlphaFoldDB" id="A0A224VDH1"/>
<dbReference type="RefSeq" id="WP_057962936.1">
    <property type="nucleotide sequence ID" value="NZ_BAAAXO010000017.1"/>
</dbReference>
<comment type="caution">
    <text evidence="5">The sequence shown here is derived from an EMBL/GenBank/DDBJ whole genome shotgun (WGS) entry which is preliminary data.</text>
</comment>
<dbReference type="SUPFAM" id="SSF46785">
    <property type="entry name" value="Winged helix' DNA-binding domain"/>
    <property type="match status" value="1"/>
</dbReference>
<keyword evidence="8" id="KW-1185">Reference proteome</keyword>
<evidence type="ECO:0000256" key="1">
    <source>
        <dbReference type="ARBA" id="ARBA00023015"/>
    </source>
</evidence>
<dbReference type="EMBL" id="PUFL01000073">
    <property type="protein sequence ID" value="TDG89946.1"/>
    <property type="molecule type" value="Genomic_DNA"/>
</dbReference>
<sequence>MTDVVRKDVKDQLKNGDYNCSKELTLSMFSGKWKLVILFHLGTDGAYRFNELMRLLPKVTHKVLTNQLREMAEDGLITRHVTSGSQTKVTYEITELGQSLMPIVNQMYEWGEQRIKALKVTPQFSVNEQVEREAAK</sequence>
<evidence type="ECO:0000256" key="3">
    <source>
        <dbReference type="ARBA" id="ARBA00023163"/>
    </source>
</evidence>
<evidence type="ECO:0000256" key="2">
    <source>
        <dbReference type="ARBA" id="ARBA00023125"/>
    </source>
</evidence>
<name>A0A224VDH1_9LACO</name>
<gene>
    <name evidence="6" type="ORF">C5L28_001268</name>
    <name evidence="5" type="ORF">LPKJCM_01034</name>
</gene>
<keyword evidence="3" id="KW-0804">Transcription</keyword>
<protein>
    <submittedName>
        <fullName evidence="5">MarR family transcriptional regulator</fullName>
    </submittedName>
</protein>
<reference evidence="5 7" key="1">
    <citation type="journal article" date="2017" name="Biosci Microbiota Food Health">
        <title>Genomic characterization reconfirms the taxonomic status of Lactobacillus parakefiri.</title>
        <authorList>
            <person name="Tanizawa Y."/>
            <person name="Kobayashi H."/>
            <person name="Kaminuma E."/>
            <person name="Sakamoto M."/>
            <person name="Ohkuma M."/>
            <person name="Nakamura Y."/>
            <person name="Arita M."/>
            <person name="Tohno M."/>
        </authorList>
    </citation>
    <scope>NUCLEOTIDE SEQUENCE [LARGE SCALE GENOMIC DNA]</scope>
    <source>
        <strain evidence="5 7">JCM 8573</strain>
    </source>
</reference>
<dbReference type="PANTHER" id="PTHR33204">
    <property type="entry name" value="TRANSCRIPTIONAL REGULATOR, MARR FAMILY"/>
    <property type="match status" value="1"/>
</dbReference>
<dbReference type="PANTHER" id="PTHR33204:SF38">
    <property type="entry name" value="HTH-TYPE TRANSCRIPTIONAL ACTIVATOR HXLR"/>
    <property type="match status" value="1"/>
</dbReference>
<dbReference type="InterPro" id="IPR036388">
    <property type="entry name" value="WH-like_DNA-bd_sf"/>
</dbReference>
<dbReference type="Gene3D" id="1.10.10.10">
    <property type="entry name" value="Winged helix-like DNA-binding domain superfamily/Winged helix DNA-binding domain"/>
    <property type="match status" value="1"/>
</dbReference>
<dbReference type="Pfam" id="PF01638">
    <property type="entry name" value="HxlR"/>
    <property type="match status" value="1"/>
</dbReference>
<evidence type="ECO:0000259" key="4">
    <source>
        <dbReference type="PROSITE" id="PS51118"/>
    </source>
</evidence>
<dbReference type="Proteomes" id="UP000294668">
    <property type="component" value="Unassembled WGS sequence"/>
</dbReference>
<dbReference type="PROSITE" id="PS51118">
    <property type="entry name" value="HTH_HXLR"/>
    <property type="match status" value="1"/>
</dbReference>
<keyword evidence="2" id="KW-0238">DNA-binding</keyword>
<dbReference type="EMBL" id="BDGB01000046">
    <property type="protein sequence ID" value="GAW71929.1"/>
    <property type="molecule type" value="Genomic_DNA"/>
</dbReference>
<dbReference type="OrthoDB" id="9791143at2"/>
<reference evidence="6 8" key="2">
    <citation type="journal article" date="2019" name="Appl. Microbiol. Biotechnol.">
        <title>Uncovering carbohydrate metabolism through a genotype-phenotype association study of 56 lactic acid bacteria genomes.</title>
        <authorList>
            <person name="Buron-Moles G."/>
            <person name="Chailyan A."/>
            <person name="Dolejs I."/>
            <person name="Forster J."/>
            <person name="Miks M.H."/>
        </authorList>
    </citation>
    <scope>NUCLEOTIDE SEQUENCE [LARGE SCALE GENOMIC DNA]</scope>
    <source>
        <strain evidence="6 8">DSM 10551</strain>
    </source>
</reference>
<accession>A0A224VDH1</accession>
<organism evidence="5 7">
    <name type="scientific">Lentilactobacillus parakefiri</name>
    <dbReference type="NCBI Taxonomy" id="152332"/>
    <lineage>
        <taxon>Bacteria</taxon>
        <taxon>Bacillati</taxon>
        <taxon>Bacillota</taxon>
        <taxon>Bacilli</taxon>
        <taxon>Lactobacillales</taxon>
        <taxon>Lactobacillaceae</taxon>
        <taxon>Lentilactobacillus</taxon>
    </lineage>
</organism>
<dbReference type="Proteomes" id="UP000214739">
    <property type="component" value="Unassembled WGS sequence"/>
</dbReference>
<reference evidence="6" key="3">
    <citation type="submission" date="2019-02" db="EMBL/GenBank/DDBJ databases">
        <authorList>
            <person name="Buron G."/>
            <person name="Chaylann A."/>
            <person name="Dolejs I."/>
            <person name="Forster J."/>
            <person name="Miks M.H."/>
        </authorList>
    </citation>
    <scope>NUCLEOTIDE SEQUENCE</scope>
    <source>
        <strain evidence="6">DSM 10551</strain>
    </source>
</reference>
<dbReference type="InterPro" id="IPR002577">
    <property type="entry name" value="HTH_HxlR"/>
</dbReference>
<evidence type="ECO:0000313" key="5">
    <source>
        <dbReference type="EMBL" id="GAW71929.1"/>
    </source>
</evidence>
<feature type="domain" description="HTH hxlR-type" evidence="4">
    <location>
        <begin position="20"/>
        <end position="119"/>
    </location>
</feature>
<evidence type="ECO:0000313" key="6">
    <source>
        <dbReference type="EMBL" id="TDG89946.1"/>
    </source>
</evidence>
<evidence type="ECO:0000313" key="8">
    <source>
        <dbReference type="Proteomes" id="UP000294668"/>
    </source>
</evidence>
<proteinExistence type="predicted"/>
<dbReference type="InterPro" id="IPR036390">
    <property type="entry name" value="WH_DNA-bd_sf"/>
</dbReference>
<keyword evidence="1" id="KW-0805">Transcription regulation</keyword>